<dbReference type="GO" id="GO:0046872">
    <property type="term" value="F:metal ion binding"/>
    <property type="evidence" value="ECO:0007669"/>
    <property type="project" value="InterPro"/>
</dbReference>
<dbReference type="InterPro" id="IPR011249">
    <property type="entry name" value="Metalloenz_LuxS/M16"/>
</dbReference>
<reference evidence="3 4" key="1">
    <citation type="submission" date="2019-08" db="EMBL/GenBank/DDBJ databases">
        <title>In-depth cultivation of the pig gut microbiome towards novel bacterial diversity and tailored functional studies.</title>
        <authorList>
            <person name="Wylensek D."/>
            <person name="Hitch T.C.A."/>
            <person name="Clavel T."/>
        </authorList>
    </citation>
    <scope>NUCLEOTIDE SEQUENCE [LARGE SCALE GENOMIC DNA]</scope>
    <source>
        <strain evidence="3 4">Oil+RF-744-GAM-WT-6</strain>
    </source>
</reference>
<dbReference type="SUPFAM" id="SSF63411">
    <property type="entry name" value="LuxS/MPP-like metallohydrolase"/>
    <property type="match status" value="2"/>
</dbReference>
<gene>
    <name evidence="3" type="ORF">FYJ51_08715</name>
</gene>
<proteinExistence type="predicted"/>
<dbReference type="Pfam" id="PF05193">
    <property type="entry name" value="Peptidase_M16_C"/>
    <property type="match status" value="1"/>
</dbReference>
<dbReference type="AlphaFoldDB" id="A0A7X2NT32"/>
<dbReference type="Pfam" id="PF00675">
    <property type="entry name" value="Peptidase_M16"/>
    <property type="match status" value="1"/>
</dbReference>
<dbReference type="Proteomes" id="UP000461880">
    <property type="component" value="Unassembled WGS sequence"/>
</dbReference>
<dbReference type="EMBL" id="VUMN01000020">
    <property type="protein sequence ID" value="MSS58987.1"/>
    <property type="molecule type" value="Genomic_DNA"/>
</dbReference>
<dbReference type="PANTHER" id="PTHR11851:SF134">
    <property type="entry name" value="ZINC-DEPENDENT PROTEASE"/>
    <property type="match status" value="1"/>
</dbReference>
<dbReference type="InterPro" id="IPR007863">
    <property type="entry name" value="Peptidase_M16_C"/>
</dbReference>
<protein>
    <submittedName>
        <fullName evidence="3">Insulinase family protein</fullName>
    </submittedName>
</protein>
<accession>A0A7X2NT32</accession>
<feature type="domain" description="Peptidase M16 N-terminal" evidence="1">
    <location>
        <begin position="62"/>
        <end position="175"/>
    </location>
</feature>
<evidence type="ECO:0000259" key="2">
    <source>
        <dbReference type="Pfam" id="PF05193"/>
    </source>
</evidence>
<dbReference type="Gene3D" id="3.30.830.10">
    <property type="entry name" value="Metalloenzyme, LuxS/M16 peptidase-like"/>
    <property type="match status" value="2"/>
</dbReference>
<keyword evidence="4" id="KW-1185">Reference proteome</keyword>
<dbReference type="PANTHER" id="PTHR11851">
    <property type="entry name" value="METALLOPROTEASE"/>
    <property type="match status" value="1"/>
</dbReference>
<dbReference type="InterPro" id="IPR050361">
    <property type="entry name" value="MPP/UQCRC_Complex"/>
</dbReference>
<evidence type="ECO:0000313" key="4">
    <source>
        <dbReference type="Proteomes" id="UP000461880"/>
    </source>
</evidence>
<dbReference type="RefSeq" id="WP_154505036.1">
    <property type="nucleotide sequence ID" value="NZ_VUMN01000020.1"/>
</dbReference>
<dbReference type="InterPro" id="IPR011765">
    <property type="entry name" value="Pept_M16_N"/>
</dbReference>
<name>A0A7X2NT32_9FIRM</name>
<organism evidence="3 4">
    <name type="scientific">Stecheria intestinalis</name>
    <dbReference type="NCBI Taxonomy" id="2606630"/>
    <lineage>
        <taxon>Bacteria</taxon>
        <taxon>Bacillati</taxon>
        <taxon>Bacillota</taxon>
        <taxon>Erysipelotrichia</taxon>
        <taxon>Erysipelotrichales</taxon>
        <taxon>Erysipelotrichaceae</taxon>
        <taxon>Stecheria</taxon>
    </lineage>
</organism>
<dbReference type="NCBIfam" id="NF047421">
    <property type="entry name" value="YfmH_fam"/>
    <property type="match status" value="1"/>
</dbReference>
<comment type="caution">
    <text evidence="3">The sequence shown here is derived from an EMBL/GenBank/DDBJ whole genome shotgun (WGS) entry which is preliminary data.</text>
</comment>
<feature type="domain" description="Peptidase M16 C-terminal" evidence="2">
    <location>
        <begin position="182"/>
        <end position="361"/>
    </location>
</feature>
<evidence type="ECO:0000259" key="1">
    <source>
        <dbReference type="Pfam" id="PF00675"/>
    </source>
</evidence>
<sequence length="428" mass="49403">MIRHEETKFQEVWYEETMADGLHVILFHKPLFTTTSCLLAAPYGSLDCREETEDGTILNFPSGTAHFLEHKLFESDHGDVMADFSRLGANVNAYTSYEETVYYFTTPDPDIEKPLSLLLDFVQNFAVTEASVQKEKGIIQQERSMYLQDGDSRLFLETMRSMYQYHPLREDIVGTEASIQAMTLADLEQAYRLNYHPSRMNLILVTPCDPEAVMDLIRKNQASRTFSAPVFLKRALQKEPETVFRARSETAMDLSDSRIMKGFRLNPDIADDRLRLETEWALKMKMDAWFSPQHAAYQTWIDEKKITPYFSYDSEISRDQAMILFSDEGLDPDAFSDFITKQLEDCLQAELPEESLSEMKKRTLGAFLHLFDSPLDLAISVLHGEMNRVSLFEEFRLVETMTPERCQGLTQKIDLSRSVLTILKPLHR</sequence>
<evidence type="ECO:0000313" key="3">
    <source>
        <dbReference type="EMBL" id="MSS58987.1"/>
    </source>
</evidence>